<protein>
    <submittedName>
        <fullName evidence="1">Uncharacterized protein</fullName>
    </submittedName>
</protein>
<proteinExistence type="predicted"/>
<name>A0ABM9HXC6_9GAMM</name>
<gene>
    <name evidence="1" type="ORF">MSZNOR_0626</name>
</gene>
<evidence type="ECO:0000313" key="1">
    <source>
        <dbReference type="EMBL" id="CAI8749887.1"/>
    </source>
</evidence>
<dbReference type="Proteomes" id="UP001162030">
    <property type="component" value="Chromosome"/>
</dbReference>
<sequence length="79" mass="9014">MGGELIELTPRGRPDQKGLHEIHKLIQPTALIKTIEISKDRSPLEIGEKRIEHIANNGDSVSRRFHAFKHESARRSRPL</sequence>
<dbReference type="EMBL" id="OX458333">
    <property type="protein sequence ID" value="CAI8749887.1"/>
    <property type="molecule type" value="Genomic_DNA"/>
</dbReference>
<keyword evidence="2" id="KW-1185">Reference proteome</keyword>
<organism evidence="1 2">
    <name type="scientific">Methylocaldum szegediense</name>
    <dbReference type="NCBI Taxonomy" id="73780"/>
    <lineage>
        <taxon>Bacteria</taxon>
        <taxon>Pseudomonadati</taxon>
        <taxon>Pseudomonadota</taxon>
        <taxon>Gammaproteobacteria</taxon>
        <taxon>Methylococcales</taxon>
        <taxon>Methylococcaceae</taxon>
        <taxon>Methylocaldum</taxon>
    </lineage>
</organism>
<accession>A0ABM9HXC6</accession>
<evidence type="ECO:0000313" key="2">
    <source>
        <dbReference type="Proteomes" id="UP001162030"/>
    </source>
</evidence>
<reference evidence="1 2" key="1">
    <citation type="submission" date="2023-03" db="EMBL/GenBank/DDBJ databases">
        <authorList>
            <person name="Pearce D."/>
        </authorList>
    </citation>
    <scope>NUCLEOTIDE SEQUENCE [LARGE SCALE GENOMIC DNA]</scope>
    <source>
        <strain evidence="1">Msz</strain>
    </source>
</reference>